<dbReference type="GO" id="GO:0005886">
    <property type="term" value="C:plasma membrane"/>
    <property type="evidence" value="ECO:0007669"/>
    <property type="project" value="UniProtKB-SubCell"/>
</dbReference>
<dbReference type="OMA" id="WTSIVYE"/>
<feature type="transmembrane region" description="Helical" evidence="8">
    <location>
        <begin position="78"/>
        <end position="97"/>
    </location>
</feature>
<dbReference type="NCBIfam" id="TIGR00836">
    <property type="entry name" value="amt"/>
    <property type="match status" value="1"/>
</dbReference>
<dbReference type="OrthoDB" id="534912at2759"/>
<feature type="transmembrane region" description="Helical" evidence="8">
    <location>
        <begin position="357"/>
        <end position="376"/>
    </location>
</feature>
<feature type="region of interest" description="Disordered" evidence="9">
    <location>
        <begin position="466"/>
        <end position="538"/>
    </location>
</feature>
<sequence>MVNITYGVISTPPQVTTADQATFLTSNGTDLITTQADGTIAAFSPGDIAWVLTCTALVWIMIPGLGYLYSGLVRRKNALSMLLVTLLCTATMAFQWFFWGYSLAFSTSSGPVFGSLHFFGLQNVLEQPVAQANNKIPQITYCLYQLQFAALVPAIAIGAAAERGRIAPVALFVFCWSTVVYCPIARQIWSPMGWAYKAGVLDYAGGGPVEICSGTTGLVYSLFLGQRRGFGTPRLAFRPHSTSHVVLGTVFLWVGWLGFNGGSTFAANLKASLAIFNTNLAGAGGGLIWMLMDYRLEKKLSVIGFCTGAISGLVAITPAAGFVGAPASLLIGVIAAAISNMLTSLKAKFKFDDALDIFAVHAVAGAVGLFLTGLFAQASVAANDGYLQIEGGWLDQNYKQLYKQIYWIFVAFGWTAIGTFLVMFVINLIPGMHFRASEDAEIIGMDEDQCNEFCYDFAYVNRDLEGNYNPEGDSDDSSGTQIDGEGEKTAAGGAAPGTGAARSGGEAEESNVSQSAMTGPGHEHDAQKQAWDKERNIV</sequence>
<dbReference type="GO" id="GO:0008519">
    <property type="term" value="F:ammonium channel activity"/>
    <property type="evidence" value="ECO:0007669"/>
    <property type="project" value="InterPro"/>
</dbReference>
<keyword evidence="12" id="KW-1185">Reference proteome</keyword>
<dbReference type="InParanoid" id="G7DTV9"/>
<feature type="transmembrane region" description="Helical" evidence="8">
    <location>
        <begin position="405"/>
        <end position="429"/>
    </location>
</feature>
<name>G7DTV9_MIXOS</name>
<dbReference type="FunFam" id="1.10.3430.10:FF:000003">
    <property type="entry name" value="Ammonium transporter"/>
    <property type="match status" value="1"/>
</dbReference>
<organism evidence="11 12">
    <name type="scientific">Mixia osmundae (strain CBS 9802 / IAM 14324 / JCM 22182 / KY 12970)</name>
    <dbReference type="NCBI Taxonomy" id="764103"/>
    <lineage>
        <taxon>Eukaryota</taxon>
        <taxon>Fungi</taxon>
        <taxon>Dikarya</taxon>
        <taxon>Basidiomycota</taxon>
        <taxon>Pucciniomycotina</taxon>
        <taxon>Mixiomycetes</taxon>
        <taxon>Mixiales</taxon>
        <taxon>Mixiaceae</taxon>
        <taxon>Mixia</taxon>
    </lineage>
</organism>
<feature type="compositionally biased region" description="Basic and acidic residues" evidence="9">
    <location>
        <begin position="521"/>
        <end position="538"/>
    </location>
</feature>
<feature type="domain" description="Ammonium transporter AmtB-like" evidence="10">
    <location>
        <begin position="49"/>
        <end position="455"/>
    </location>
</feature>
<keyword evidence="3 8" id="KW-0813">Transport</keyword>
<keyword evidence="4 8" id="KW-0812">Transmembrane</keyword>
<evidence type="ECO:0000313" key="12">
    <source>
        <dbReference type="Proteomes" id="UP000009131"/>
    </source>
</evidence>
<keyword evidence="6 8" id="KW-0472">Membrane</keyword>
<feature type="compositionally biased region" description="Low complexity" evidence="9">
    <location>
        <begin position="489"/>
        <end position="504"/>
    </location>
</feature>
<feature type="transmembrane region" description="Helical" evidence="8">
    <location>
        <begin position="327"/>
        <end position="345"/>
    </location>
</feature>
<dbReference type="HOGENOM" id="CLU_000445_33_0_1"/>
<dbReference type="Proteomes" id="UP000009131">
    <property type="component" value="Unassembled WGS sequence"/>
</dbReference>
<accession>G7DTV9</accession>
<proteinExistence type="inferred from homology"/>
<evidence type="ECO:0000259" key="10">
    <source>
        <dbReference type="Pfam" id="PF00909"/>
    </source>
</evidence>
<feature type="transmembrane region" description="Helical" evidence="8">
    <location>
        <begin position="302"/>
        <end position="321"/>
    </location>
</feature>
<evidence type="ECO:0000313" key="11">
    <source>
        <dbReference type="EMBL" id="GAA94019.1"/>
    </source>
</evidence>
<evidence type="ECO:0000256" key="3">
    <source>
        <dbReference type="ARBA" id="ARBA00022448"/>
    </source>
</evidence>
<dbReference type="PANTHER" id="PTHR43029:SF1">
    <property type="entry name" value="AMMONIUM TRANSPORTER AMTB-LIKE DOMAIN-CONTAINING PROTEIN"/>
    <property type="match status" value="1"/>
</dbReference>
<dbReference type="InterPro" id="IPR001905">
    <property type="entry name" value="Ammonium_transpt"/>
</dbReference>
<evidence type="ECO:0000256" key="4">
    <source>
        <dbReference type="ARBA" id="ARBA00022692"/>
    </source>
</evidence>
<feature type="transmembrane region" description="Helical" evidence="8">
    <location>
        <begin position="271"/>
        <end position="290"/>
    </location>
</feature>
<dbReference type="Pfam" id="PF00909">
    <property type="entry name" value="Ammonium_transp"/>
    <property type="match status" value="1"/>
</dbReference>
<comment type="caution">
    <text evidence="11">The sequence shown here is derived from an EMBL/GenBank/DDBJ whole genome shotgun (WGS) entry which is preliminary data.</text>
</comment>
<dbReference type="RefSeq" id="XP_014569759.1">
    <property type="nucleotide sequence ID" value="XM_014714273.1"/>
</dbReference>
<dbReference type="InterPro" id="IPR029020">
    <property type="entry name" value="Ammonium/urea_transptr"/>
</dbReference>
<dbReference type="InterPro" id="IPR018047">
    <property type="entry name" value="Ammonium_transpt_CS"/>
</dbReference>
<evidence type="ECO:0000256" key="1">
    <source>
        <dbReference type="ARBA" id="ARBA00004141"/>
    </source>
</evidence>
<dbReference type="EMBL" id="BABT02000026">
    <property type="protein sequence ID" value="GAA94019.1"/>
    <property type="molecule type" value="Genomic_DNA"/>
</dbReference>
<gene>
    <name evidence="11" type="primary">Mo00666</name>
    <name evidence="11" type="ORF">E5Q_00666</name>
</gene>
<keyword evidence="5 8" id="KW-1133">Transmembrane helix</keyword>
<protein>
    <recommendedName>
        <fullName evidence="8">Ammonium transporter</fullName>
    </recommendedName>
</protein>
<dbReference type="InterPro" id="IPR024041">
    <property type="entry name" value="NH4_transpt_AmtB-like_dom"/>
</dbReference>
<feature type="transmembrane region" description="Helical" evidence="8">
    <location>
        <begin position="48"/>
        <end position="69"/>
    </location>
</feature>
<evidence type="ECO:0000256" key="6">
    <source>
        <dbReference type="ARBA" id="ARBA00023136"/>
    </source>
</evidence>
<comment type="subcellular location">
    <subcellularLocation>
        <location evidence="8">Cell membrane</location>
        <topology evidence="8">Multi-pass membrane protein</topology>
    </subcellularLocation>
    <subcellularLocation>
        <location evidence="1">Membrane</location>
        <topology evidence="1">Multi-pass membrane protein</topology>
    </subcellularLocation>
</comment>
<evidence type="ECO:0000256" key="5">
    <source>
        <dbReference type="ARBA" id="ARBA00022989"/>
    </source>
</evidence>
<dbReference type="STRING" id="764103.G7DTV9"/>
<keyword evidence="7 8" id="KW-0924">Ammonia transport</keyword>
<reference evidence="11 12" key="2">
    <citation type="journal article" date="2012" name="Open Biol.">
        <title>Characteristics of nucleosomes and linker DNA regions on the genome of the basidiomycete Mixia osmundae revealed by mono- and dinucleosome mapping.</title>
        <authorList>
            <person name="Nishida H."/>
            <person name="Kondo S."/>
            <person name="Matsumoto T."/>
            <person name="Suzuki Y."/>
            <person name="Yoshikawa H."/>
            <person name="Taylor T.D."/>
            <person name="Sugiyama J."/>
        </authorList>
    </citation>
    <scope>NUCLEOTIDE SEQUENCE [LARGE SCALE GENOMIC DNA]</scope>
    <source>
        <strain evidence="12">CBS 9802 / IAM 14324 / JCM 22182 / KY 12970</strain>
    </source>
</reference>
<dbReference type="Gene3D" id="1.10.3430.10">
    <property type="entry name" value="Ammonium transporter AmtB like domains"/>
    <property type="match status" value="1"/>
</dbReference>
<dbReference type="AlphaFoldDB" id="G7DTV9"/>
<feature type="transmembrane region" description="Helical" evidence="8">
    <location>
        <begin position="141"/>
        <end position="160"/>
    </location>
</feature>
<reference evidence="11 12" key="1">
    <citation type="journal article" date="2011" name="J. Gen. Appl. Microbiol.">
        <title>Draft genome sequencing of the enigmatic basidiomycete Mixia osmundae.</title>
        <authorList>
            <person name="Nishida H."/>
            <person name="Nagatsuka Y."/>
            <person name="Sugiyama J."/>
        </authorList>
    </citation>
    <scope>NUCLEOTIDE SEQUENCE [LARGE SCALE GENOMIC DNA]</scope>
    <source>
        <strain evidence="12">CBS 9802 / IAM 14324 / JCM 22182 / KY 12970</strain>
    </source>
</reference>
<evidence type="ECO:0000256" key="9">
    <source>
        <dbReference type="SAM" id="MobiDB-lite"/>
    </source>
</evidence>
<evidence type="ECO:0000256" key="2">
    <source>
        <dbReference type="ARBA" id="ARBA00005887"/>
    </source>
</evidence>
<dbReference type="SUPFAM" id="SSF111352">
    <property type="entry name" value="Ammonium transporter"/>
    <property type="match status" value="1"/>
</dbReference>
<dbReference type="eggNOG" id="KOG0682">
    <property type="taxonomic scope" value="Eukaryota"/>
</dbReference>
<dbReference type="PROSITE" id="PS01219">
    <property type="entry name" value="AMMONIUM_TRANSP"/>
    <property type="match status" value="1"/>
</dbReference>
<feature type="transmembrane region" description="Helical" evidence="8">
    <location>
        <begin position="166"/>
        <end position="184"/>
    </location>
</feature>
<comment type="similarity">
    <text evidence="2 8">Belongs to the ammonia transporter channel (TC 1.A.11.2) family.</text>
</comment>
<evidence type="ECO:0000256" key="8">
    <source>
        <dbReference type="RuleBase" id="RU362002"/>
    </source>
</evidence>
<evidence type="ECO:0000256" key="7">
    <source>
        <dbReference type="ARBA" id="ARBA00023177"/>
    </source>
</evidence>
<dbReference type="PANTHER" id="PTHR43029">
    <property type="entry name" value="AMMONIUM TRANSPORTER MEP2"/>
    <property type="match status" value="1"/>
</dbReference>
<feature type="transmembrane region" description="Helical" evidence="8">
    <location>
        <begin position="242"/>
        <end position="259"/>
    </location>
</feature>